<keyword evidence="2" id="KW-1185">Reference proteome</keyword>
<organism evidence="1 2">
    <name type="scientific">Streptococcus sciuri</name>
    <dbReference type="NCBI Taxonomy" id="2973939"/>
    <lineage>
        <taxon>Bacteria</taxon>
        <taxon>Bacillati</taxon>
        <taxon>Bacillota</taxon>
        <taxon>Bacilli</taxon>
        <taxon>Lactobacillales</taxon>
        <taxon>Streptococcaceae</taxon>
        <taxon>Streptococcus</taxon>
    </lineage>
</organism>
<dbReference type="EMBL" id="JANUXX010000003">
    <property type="protein sequence ID" value="MCS4488066.1"/>
    <property type="molecule type" value="Genomic_DNA"/>
</dbReference>
<dbReference type="Proteomes" id="UP001206548">
    <property type="component" value="Unassembled WGS sequence"/>
</dbReference>
<proteinExistence type="predicted"/>
<accession>A0ABT2F7R5</accession>
<dbReference type="RefSeq" id="WP_259137802.1">
    <property type="nucleotide sequence ID" value="NZ_JANUXX010000003.1"/>
</dbReference>
<name>A0ABT2F7R5_9STRE</name>
<gene>
    <name evidence="1" type="ORF">NXS10_03685</name>
</gene>
<evidence type="ECO:0000313" key="2">
    <source>
        <dbReference type="Proteomes" id="UP001206548"/>
    </source>
</evidence>
<protein>
    <submittedName>
        <fullName evidence="1">Uncharacterized protein</fullName>
    </submittedName>
</protein>
<reference evidence="1 2" key="1">
    <citation type="journal article" date="2023" name="Int. J. Syst. Evol. Microbiol.">
        <title>Streptococcus sciuri sp. nov., Staphylococcus marylandisciuri sp. nov. and Staphylococcus americanisciuri sp. nov., isolated from faeces of eastern grey squirrel (Sciurus carolinensis).</title>
        <authorList>
            <person name="Volokhov D.V."/>
            <person name="Zagorodnyaya T.A."/>
            <person name="Furtak V.A."/>
            <person name="Nattanmai G."/>
            <person name="Randall L."/>
            <person name="Jose S."/>
            <person name="Gao Y."/>
            <person name="Eisenberg T."/>
            <person name="Delmonte P."/>
            <person name="Blom J."/>
            <person name="Mitchell K.K."/>
        </authorList>
    </citation>
    <scope>NUCLEOTIDE SEQUENCE [LARGE SCALE GENOMIC DNA]</scope>
    <source>
        <strain evidence="1 2">SQ9-PEA</strain>
    </source>
</reference>
<comment type="caution">
    <text evidence="1">The sequence shown here is derived from an EMBL/GenBank/DDBJ whole genome shotgun (WGS) entry which is preliminary data.</text>
</comment>
<evidence type="ECO:0000313" key="1">
    <source>
        <dbReference type="EMBL" id="MCS4488066.1"/>
    </source>
</evidence>
<sequence>MNRNKKVSKLVQLLGECLDTTLSLSESDFTKHLLIMSLKIKDLV</sequence>